<keyword evidence="1 12" id="KW-0813">Transport</keyword>
<feature type="binding site" evidence="12">
    <location>
        <position position="121"/>
    </location>
    <ligand>
        <name>[4Fe-4S] cluster</name>
        <dbReference type="ChEBI" id="CHEBI:49883"/>
        <label>2</label>
    </ligand>
</feature>
<dbReference type="InterPro" id="IPR010207">
    <property type="entry name" value="Elect_transpt_cplx_RnfB/RsxB"/>
</dbReference>
<feature type="binding site" evidence="12">
    <location>
        <position position="51"/>
    </location>
    <ligand>
        <name>[4Fe-4S] cluster</name>
        <dbReference type="ChEBI" id="CHEBI:49883"/>
        <label>1</label>
    </ligand>
</feature>
<feature type="region of interest" description="Hydrophobic" evidence="12">
    <location>
        <begin position="1"/>
        <end position="28"/>
    </location>
</feature>
<keyword evidence="11 12" id="KW-0472">Membrane</keyword>
<evidence type="ECO:0000256" key="11">
    <source>
        <dbReference type="ARBA" id="ARBA00023136"/>
    </source>
</evidence>
<evidence type="ECO:0000256" key="12">
    <source>
        <dbReference type="HAMAP-Rule" id="MF_00463"/>
    </source>
</evidence>
<feature type="domain" description="4Fe-4S ferredoxin-type" evidence="13">
    <location>
        <begin position="109"/>
        <end position="138"/>
    </location>
</feature>
<dbReference type="InterPro" id="IPR017900">
    <property type="entry name" value="4Fe4S_Fe_S_CS"/>
</dbReference>
<keyword evidence="6 12" id="KW-0677">Repeat</keyword>
<dbReference type="Pfam" id="PF14697">
    <property type="entry name" value="Fer4_21"/>
    <property type="match status" value="1"/>
</dbReference>
<dbReference type="PROSITE" id="PS00198">
    <property type="entry name" value="4FE4S_FER_1"/>
    <property type="match status" value="2"/>
</dbReference>
<reference evidence="15 16" key="1">
    <citation type="submission" date="2021-03" db="EMBL/GenBank/DDBJ databases">
        <title>Thiomicrorhabdus sp.nov.,novel sulfur-oxidizing bacteria isolated from coastal sediment.</title>
        <authorList>
            <person name="Liu X."/>
        </authorList>
    </citation>
    <scope>NUCLEOTIDE SEQUENCE [LARGE SCALE GENOMIC DNA]</scope>
    <source>
        <strain evidence="15 16">6S2-11</strain>
    </source>
</reference>
<comment type="caution">
    <text evidence="12">Lacks conserved residue(s) required for the propagation of feature annotation.</text>
</comment>
<dbReference type="InterPro" id="IPR016463">
    <property type="entry name" value="RnfB/RsxB_Proteobac"/>
</dbReference>
<dbReference type="PIRSF" id="PIRSF005784">
    <property type="entry name" value="Elect_transpt_RnfB"/>
    <property type="match status" value="1"/>
</dbReference>
<name>A0ABS3Q3G4_9GAMM</name>
<evidence type="ECO:0000256" key="7">
    <source>
        <dbReference type="ARBA" id="ARBA00022967"/>
    </source>
</evidence>
<feature type="binding site" evidence="12">
    <location>
        <position position="118"/>
    </location>
    <ligand>
        <name>[4Fe-4S] cluster</name>
        <dbReference type="ChEBI" id="CHEBI:49883"/>
        <label>2</label>
    </ligand>
</feature>
<evidence type="ECO:0000256" key="10">
    <source>
        <dbReference type="ARBA" id="ARBA00023014"/>
    </source>
</evidence>
<dbReference type="Proteomes" id="UP000664835">
    <property type="component" value="Unassembled WGS sequence"/>
</dbReference>
<dbReference type="NCBIfam" id="NF003475">
    <property type="entry name" value="PRK05113.1"/>
    <property type="match status" value="1"/>
</dbReference>
<dbReference type="PROSITE" id="PS51656">
    <property type="entry name" value="4FE4S"/>
    <property type="match status" value="1"/>
</dbReference>
<evidence type="ECO:0000256" key="2">
    <source>
        <dbReference type="ARBA" id="ARBA00022475"/>
    </source>
</evidence>
<evidence type="ECO:0000313" key="15">
    <source>
        <dbReference type="EMBL" id="MBO1926842.1"/>
    </source>
</evidence>
<feature type="binding site" evidence="12">
    <location>
        <position position="59"/>
    </location>
    <ligand>
        <name>[4Fe-4S] cluster</name>
        <dbReference type="ChEBI" id="CHEBI:49883"/>
        <label>1</label>
    </ligand>
</feature>
<evidence type="ECO:0000256" key="5">
    <source>
        <dbReference type="ARBA" id="ARBA00022723"/>
    </source>
</evidence>
<evidence type="ECO:0000256" key="4">
    <source>
        <dbReference type="ARBA" id="ARBA00022519"/>
    </source>
</evidence>
<dbReference type="Pfam" id="PF04060">
    <property type="entry name" value="FeS"/>
    <property type="match status" value="1"/>
</dbReference>
<keyword evidence="10 12" id="KW-0411">Iron-sulfur</keyword>
<keyword evidence="4 12" id="KW-0997">Cell inner membrane</keyword>
<accession>A0ABS3Q3G4</accession>
<evidence type="ECO:0000256" key="9">
    <source>
        <dbReference type="ARBA" id="ARBA00023004"/>
    </source>
</evidence>
<comment type="function">
    <text evidence="12">Part of a membrane-bound complex that couples electron transfer with translocation of ions across the membrane.</text>
</comment>
<feature type="binding site" evidence="12">
    <location>
        <position position="158"/>
    </location>
    <ligand>
        <name>[4Fe-4S] cluster</name>
        <dbReference type="ChEBI" id="CHEBI:49883"/>
        <label>2</label>
    </ligand>
</feature>
<keyword evidence="5 12" id="KW-0479">Metal-binding</keyword>
<dbReference type="EMBL" id="JAGETV010000005">
    <property type="protein sequence ID" value="MBO1926842.1"/>
    <property type="molecule type" value="Genomic_DNA"/>
</dbReference>
<dbReference type="InterPro" id="IPR017896">
    <property type="entry name" value="4Fe4S_Fe-S-bd"/>
</dbReference>
<dbReference type="SUPFAM" id="SSF54862">
    <property type="entry name" value="4Fe-4S ferredoxins"/>
    <property type="match status" value="1"/>
</dbReference>
<feature type="binding site" evidence="12">
    <location>
        <position position="154"/>
    </location>
    <ligand>
        <name>[4Fe-4S] cluster</name>
        <dbReference type="ChEBI" id="CHEBI:49883"/>
        <label>3</label>
    </ligand>
</feature>
<comment type="subcellular location">
    <subcellularLocation>
        <location evidence="12">Cell inner membrane</location>
    </subcellularLocation>
</comment>
<organism evidence="15 16">
    <name type="scientific">Thiomicrorhabdus marina</name>
    <dbReference type="NCBI Taxonomy" id="2818442"/>
    <lineage>
        <taxon>Bacteria</taxon>
        <taxon>Pseudomonadati</taxon>
        <taxon>Pseudomonadota</taxon>
        <taxon>Gammaproteobacteria</taxon>
        <taxon>Thiotrichales</taxon>
        <taxon>Piscirickettsiaceae</taxon>
        <taxon>Thiomicrorhabdus</taxon>
    </lineage>
</organism>
<keyword evidence="8 12" id="KW-0249">Electron transport</keyword>
<dbReference type="NCBIfam" id="TIGR01944">
    <property type="entry name" value="rnfB"/>
    <property type="match status" value="1"/>
</dbReference>
<dbReference type="PANTHER" id="PTHR42859:SF3">
    <property type="entry name" value="ION-TRANSLOCATING OXIDOREDUCTASE COMPLEX SUBUNIT B"/>
    <property type="match status" value="1"/>
</dbReference>
<evidence type="ECO:0000259" key="14">
    <source>
        <dbReference type="PROSITE" id="PS51656"/>
    </source>
</evidence>
<comment type="subunit">
    <text evidence="12">The complex is composed of six subunits: RnfA, RnfB, RnfC, RnfD, RnfE and RnfG.</text>
</comment>
<evidence type="ECO:0000256" key="1">
    <source>
        <dbReference type="ARBA" id="ARBA00022448"/>
    </source>
</evidence>
<dbReference type="InterPro" id="IPR050294">
    <property type="entry name" value="RnfB_subfamily"/>
</dbReference>
<dbReference type="EC" id="7.-.-.-" evidence="12"/>
<comment type="cofactor">
    <cofactor evidence="12">
        <name>[4Fe-4S] cluster</name>
        <dbReference type="ChEBI" id="CHEBI:49883"/>
    </cofactor>
    <text evidence="12">Binds 3 [4Fe-4S] clusters.</text>
</comment>
<keyword evidence="16" id="KW-1185">Reference proteome</keyword>
<feature type="domain" description="4Fe-4S ferredoxin-type" evidence="13">
    <location>
        <begin position="139"/>
        <end position="168"/>
    </location>
</feature>
<dbReference type="Gene3D" id="1.10.15.40">
    <property type="entry name" value="Electron transport complex subunit B, putative Fe-S cluster"/>
    <property type="match status" value="1"/>
</dbReference>
<dbReference type="PANTHER" id="PTHR42859">
    <property type="entry name" value="OXIDOREDUCTASE"/>
    <property type="match status" value="1"/>
</dbReference>
<feature type="binding site" evidence="12">
    <location>
        <position position="128"/>
    </location>
    <ligand>
        <name>[4Fe-4S] cluster</name>
        <dbReference type="ChEBI" id="CHEBI:49883"/>
        <label>3</label>
    </ligand>
</feature>
<evidence type="ECO:0000256" key="8">
    <source>
        <dbReference type="ARBA" id="ARBA00022982"/>
    </source>
</evidence>
<feature type="binding site" evidence="12">
    <location>
        <position position="124"/>
    </location>
    <ligand>
        <name>[4Fe-4S] cluster</name>
        <dbReference type="ChEBI" id="CHEBI:49883"/>
        <label>2</label>
    </ligand>
</feature>
<comment type="similarity">
    <text evidence="12">Belongs to the 4Fe4S bacterial-type ferredoxin family. RnfB subfamily.</text>
</comment>
<evidence type="ECO:0000256" key="3">
    <source>
        <dbReference type="ARBA" id="ARBA00022485"/>
    </source>
</evidence>
<keyword evidence="3 12" id="KW-0004">4Fe-4S</keyword>
<feature type="binding site" evidence="12">
    <location>
        <position position="76"/>
    </location>
    <ligand>
        <name>[4Fe-4S] cluster</name>
        <dbReference type="ChEBI" id="CHEBI:49883"/>
        <label>1</label>
    </ligand>
</feature>
<gene>
    <name evidence="15" type="primary">rsxB</name>
    <name evidence="12" type="synonym">rnfB</name>
    <name evidence="15" type="ORF">J3998_04575</name>
</gene>
<dbReference type="PROSITE" id="PS51379">
    <property type="entry name" value="4FE4S_FER_2"/>
    <property type="match status" value="2"/>
</dbReference>
<protein>
    <recommendedName>
        <fullName evidence="12">Ion-translocating oxidoreductase complex subunit B</fullName>
        <ecNumber evidence="12">7.-.-.-</ecNumber>
    </recommendedName>
    <alternativeName>
        <fullName evidence="12">Rnf electron transport complex subunit B</fullName>
    </alternativeName>
</protein>
<feature type="binding site" evidence="12">
    <location>
        <position position="151"/>
    </location>
    <ligand>
        <name>[4Fe-4S] cluster</name>
        <dbReference type="ChEBI" id="CHEBI:49883"/>
        <label>3</label>
    </ligand>
</feature>
<proteinExistence type="inferred from homology"/>
<evidence type="ECO:0000313" key="16">
    <source>
        <dbReference type="Proteomes" id="UP000664835"/>
    </source>
</evidence>
<evidence type="ECO:0000256" key="6">
    <source>
        <dbReference type="ARBA" id="ARBA00022737"/>
    </source>
</evidence>
<feature type="binding site" evidence="12">
    <location>
        <position position="148"/>
    </location>
    <ligand>
        <name>[4Fe-4S] cluster</name>
        <dbReference type="ChEBI" id="CHEBI:49883"/>
        <label>3</label>
    </ligand>
</feature>
<comment type="caution">
    <text evidence="15">The sequence shown here is derived from an EMBL/GenBank/DDBJ whole genome shotgun (WGS) entry which is preliminary data.</text>
</comment>
<keyword evidence="9 12" id="KW-0408">Iron</keyword>
<evidence type="ECO:0000259" key="13">
    <source>
        <dbReference type="PROSITE" id="PS51379"/>
    </source>
</evidence>
<keyword evidence="2 12" id="KW-1003">Cell membrane</keyword>
<sequence>MDWLLEFEAIVIFLGLALAFGLALGFAAVRFKVEGNPVAEQIDRELPQTQCGQCGFPGCKPYAEALANGESEVNLCVPGGTEVMIKIAEITGREEKPMDDSVDEEKPPMTAWIDEDLCIGCVLCIKACPVDAILGATKMMHTVIQQECTGCDLCAPVCPVDCIEMKPKQVTLKNWQWPEPQMQLEPKPLAELAEPAK</sequence>
<feature type="binding site" evidence="12">
    <location>
        <position position="54"/>
    </location>
    <ligand>
        <name>[4Fe-4S] cluster</name>
        <dbReference type="ChEBI" id="CHEBI:49883"/>
        <label>1</label>
    </ligand>
</feature>
<dbReference type="Gene3D" id="3.30.70.20">
    <property type="match status" value="1"/>
</dbReference>
<dbReference type="InterPro" id="IPR007202">
    <property type="entry name" value="4Fe-4S_dom"/>
</dbReference>
<feature type="domain" description="4Fe-4S" evidence="14">
    <location>
        <begin position="34"/>
        <end position="93"/>
    </location>
</feature>
<dbReference type="HAMAP" id="MF_00463">
    <property type="entry name" value="RsxB_RnfB"/>
    <property type="match status" value="1"/>
</dbReference>
<keyword evidence="7 12" id="KW-1278">Translocase</keyword>